<dbReference type="GO" id="GO:0060294">
    <property type="term" value="P:cilium movement involved in cell motility"/>
    <property type="evidence" value="ECO:0007669"/>
    <property type="project" value="TreeGrafter"/>
</dbReference>
<evidence type="ECO:0000256" key="4">
    <source>
        <dbReference type="ARBA" id="ARBA00022846"/>
    </source>
</evidence>
<evidence type="ECO:0000313" key="11">
    <source>
        <dbReference type="EMBL" id="NWR77388.1"/>
    </source>
</evidence>
<dbReference type="GO" id="GO:0005930">
    <property type="term" value="C:axoneme"/>
    <property type="evidence" value="ECO:0007669"/>
    <property type="project" value="TreeGrafter"/>
</dbReference>
<evidence type="ECO:0000256" key="3">
    <source>
        <dbReference type="ARBA" id="ARBA00022794"/>
    </source>
</evidence>
<comment type="caution">
    <text evidence="11">The sequence shown here is derived from an EMBL/GenBank/DDBJ whole genome shotgun (WGS) entry which is preliminary data.</text>
</comment>
<organism evidence="11 12">
    <name type="scientific">Centropus unirufus</name>
    <dbReference type="NCBI Taxonomy" id="1118519"/>
    <lineage>
        <taxon>Eukaryota</taxon>
        <taxon>Metazoa</taxon>
        <taxon>Chordata</taxon>
        <taxon>Craniata</taxon>
        <taxon>Vertebrata</taxon>
        <taxon>Euteleostomi</taxon>
        <taxon>Archelosauria</taxon>
        <taxon>Archosauria</taxon>
        <taxon>Dinosauria</taxon>
        <taxon>Saurischia</taxon>
        <taxon>Theropoda</taxon>
        <taxon>Coelurosauria</taxon>
        <taxon>Aves</taxon>
        <taxon>Neognathae</taxon>
        <taxon>Neoaves</taxon>
        <taxon>Otidimorphae</taxon>
        <taxon>Cuculiformes</taxon>
        <taxon>Centropidae</taxon>
        <taxon>Centropus</taxon>
    </lineage>
</organism>
<evidence type="ECO:0000256" key="6">
    <source>
        <dbReference type="ARBA" id="ARBA00023212"/>
    </source>
</evidence>
<keyword evidence="3" id="KW-0970">Cilium biogenesis/degradation</keyword>
<keyword evidence="5" id="KW-0969">Cilium</keyword>
<keyword evidence="12" id="KW-1185">Reference proteome</keyword>
<dbReference type="GO" id="GO:0035082">
    <property type="term" value="P:axoneme assembly"/>
    <property type="evidence" value="ECO:0007669"/>
    <property type="project" value="InterPro"/>
</dbReference>
<dbReference type="GO" id="GO:0060091">
    <property type="term" value="C:kinocilium"/>
    <property type="evidence" value="ECO:0007669"/>
    <property type="project" value="UniProtKB-SubCell"/>
</dbReference>
<evidence type="ECO:0000256" key="5">
    <source>
        <dbReference type="ARBA" id="ARBA00023069"/>
    </source>
</evidence>
<dbReference type="PANTHER" id="PTHR22069:SF0">
    <property type="entry name" value="RADIAL SPOKE HEAD PROTEIN 9 HOMOLOG"/>
    <property type="match status" value="1"/>
</dbReference>
<dbReference type="AlphaFoldDB" id="A0A7K5A3K6"/>
<gene>
    <name evidence="11" type="primary">Rsph9</name>
    <name evidence="11" type="ORF">CENUNI_R07174</name>
</gene>
<dbReference type="InterPro" id="IPR055316">
    <property type="entry name" value="RSP9"/>
</dbReference>
<evidence type="ECO:0000313" key="12">
    <source>
        <dbReference type="Proteomes" id="UP000517892"/>
    </source>
</evidence>
<dbReference type="Proteomes" id="UP000517892">
    <property type="component" value="Unassembled WGS sequence"/>
</dbReference>
<evidence type="ECO:0000256" key="10">
    <source>
        <dbReference type="ARBA" id="ARBA00041080"/>
    </source>
</evidence>
<dbReference type="EMBL" id="VYZI01000457">
    <property type="protein sequence ID" value="NWR77388.1"/>
    <property type="molecule type" value="Genomic_DNA"/>
</dbReference>
<comment type="subcellular location">
    <subcellularLocation>
        <location evidence="8">Cell projection</location>
        <location evidence="8">Kinocilium</location>
    </subcellularLocation>
    <subcellularLocation>
        <location evidence="1">Cytoplasm</location>
        <location evidence="1">Cytoskeleton</location>
        <location evidence="1">Flagellum axoneme</location>
    </subcellularLocation>
</comment>
<reference evidence="11 12" key="1">
    <citation type="submission" date="2019-09" db="EMBL/GenBank/DDBJ databases">
        <title>Bird 10,000 Genomes (B10K) Project - Family phase.</title>
        <authorList>
            <person name="Zhang G."/>
        </authorList>
    </citation>
    <scope>NUCLEOTIDE SEQUENCE [LARGE SCALE GENOMIC DNA]</scope>
    <source>
        <strain evidence="11">B10K-DU-017-25</strain>
        <tissue evidence="11">Mixed tissue sample</tissue>
    </source>
</reference>
<keyword evidence="2" id="KW-0963">Cytoplasm</keyword>
<feature type="non-terminal residue" evidence="11">
    <location>
        <position position="275"/>
    </location>
</feature>
<evidence type="ECO:0000256" key="9">
    <source>
        <dbReference type="ARBA" id="ARBA00038319"/>
    </source>
</evidence>
<sequence>MEAPSLPAALELAAGGGAGLSPEKRAVLGSSLALLQRDYRFQRVWFWGCIQGVRGSYYVAQGLGPDRTAPRKCLYSLNCVEWSLLPPVTKEMLAQAGQLKGRFQGDPSFEYDCTEINPEVAERLFGDGKEPIVKEETRLIATIEEIDRAVGIVPRGAFVKTPLGSVHENRSFEGLSLTEAKKLSSYFHFTEPVNLKNKTLLEKAELDPSIDFLDSLEHDIPQGSWIIQLEKGGALVVLRNLLWLGLTFYHVPMTKQYGYVYFGTGEKNIDLPFML</sequence>
<dbReference type="OrthoDB" id="10258956at2759"/>
<evidence type="ECO:0000256" key="2">
    <source>
        <dbReference type="ARBA" id="ARBA00022490"/>
    </source>
</evidence>
<evidence type="ECO:0000256" key="7">
    <source>
        <dbReference type="ARBA" id="ARBA00023273"/>
    </source>
</evidence>
<accession>A0A7K5A3K6</accession>
<keyword evidence="4" id="KW-0282">Flagellum</keyword>
<proteinExistence type="inferred from homology"/>
<dbReference type="GO" id="GO:0044458">
    <property type="term" value="P:motile cilium assembly"/>
    <property type="evidence" value="ECO:0007669"/>
    <property type="project" value="TreeGrafter"/>
</dbReference>
<protein>
    <recommendedName>
        <fullName evidence="10">Radial spoke head protein 9 homolog</fullName>
    </recommendedName>
</protein>
<dbReference type="PANTHER" id="PTHR22069">
    <property type="entry name" value="MITOCHONDRIAL RIBOSOMAL PROTEIN S18"/>
    <property type="match status" value="1"/>
</dbReference>
<keyword evidence="6" id="KW-0206">Cytoskeleton</keyword>
<name>A0A7K5A3K6_9AVES</name>
<feature type="non-terminal residue" evidence="11">
    <location>
        <position position="1"/>
    </location>
</feature>
<keyword evidence="7" id="KW-0966">Cell projection</keyword>
<comment type="similarity">
    <text evidence="9">Belongs to the flagellar radial spoke RSP9 family.</text>
</comment>
<evidence type="ECO:0000256" key="1">
    <source>
        <dbReference type="ARBA" id="ARBA00004611"/>
    </source>
</evidence>
<evidence type="ECO:0000256" key="8">
    <source>
        <dbReference type="ARBA" id="ARBA00037822"/>
    </source>
</evidence>